<dbReference type="NCBIfam" id="NF009881">
    <property type="entry name" value="PRK13341.1-2"/>
    <property type="match status" value="1"/>
</dbReference>
<dbReference type="Gene3D" id="1.10.3710.10">
    <property type="entry name" value="DNA polymerase III clamp loader subunits, C-terminal domain"/>
    <property type="match status" value="1"/>
</dbReference>
<protein>
    <recommendedName>
        <fullName evidence="3">Replication-associated recombination protein A</fullName>
    </recommendedName>
</protein>
<organism evidence="8 9">
    <name type="scientific">Parasphaerochaeta coccoides (strain ATCC BAA-1237 / DSM 17374 / SPN1)</name>
    <name type="common">Sphaerochaeta coccoides</name>
    <dbReference type="NCBI Taxonomy" id="760011"/>
    <lineage>
        <taxon>Bacteria</taxon>
        <taxon>Pseudomonadati</taxon>
        <taxon>Spirochaetota</taxon>
        <taxon>Spirochaetia</taxon>
        <taxon>Spirochaetales</taxon>
        <taxon>Sphaerochaetaceae</taxon>
        <taxon>Parasphaerochaeta</taxon>
    </lineage>
</organism>
<comment type="similarity">
    <text evidence="2">Belongs to the AAA ATPase family. RarA/MGS1/WRNIP1 subfamily.</text>
</comment>
<dbReference type="GO" id="GO:0005524">
    <property type="term" value="F:ATP binding"/>
    <property type="evidence" value="ECO:0007669"/>
    <property type="project" value="UniProtKB-KW"/>
</dbReference>
<gene>
    <name evidence="8" type="ordered locus">Spico_0791</name>
</gene>
<dbReference type="CDD" id="cd18139">
    <property type="entry name" value="HLD_clamp_RarA"/>
    <property type="match status" value="1"/>
</dbReference>
<dbReference type="KEGG" id="scc:Spico_0791"/>
<dbReference type="NCBIfam" id="NF009883">
    <property type="entry name" value="PRK13341.1-4"/>
    <property type="match status" value="1"/>
</dbReference>
<reference evidence="8 9" key="2">
    <citation type="journal article" date="2012" name="Stand. Genomic Sci.">
        <title>Complete genome sequence of the termite hindgut bacterium Spirochaeta coccoides type strain (SPN1(T)), reclassification in the genus Sphaerochaeta as Sphaerochaeta coccoides comb. nov. and emendations of the family Spirochaetaceae and the genus Sphaerochaeta.</title>
        <authorList>
            <person name="Abt B."/>
            <person name="Han C."/>
            <person name="Scheuner C."/>
            <person name="Lu M."/>
            <person name="Lapidus A."/>
            <person name="Nolan M."/>
            <person name="Lucas S."/>
            <person name="Hammon N."/>
            <person name="Deshpande S."/>
            <person name="Cheng J.F."/>
            <person name="Tapia R."/>
            <person name="Goodwin L.A."/>
            <person name="Pitluck S."/>
            <person name="Liolios K."/>
            <person name="Pagani I."/>
            <person name="Ivanova N."/>
            <person name="Mavromatis K."/>
            <person name="Mikhailova N."/>
            <person name="Huntemann M."/>
            <person name="Pati A."/>
            <person name="Chen A."/>
            <person name="Palaniappan K."/>
            <person name="Land M."/>
            <person name="Hauser L."/>
            <person name="Brambilla E.M."/>
            <person name="Rohde M."/>
            <person name="Spring S."/>
            <person name="Gronow S."/>
            <person name="Goker M."/>
            <person name="Woyke T."/>
            <person name="Bristow J."/>
            <person name="Eisen J.A."/>
            <person name="Markowitz V."/>
            <person name="Hugenholtz P."/>
            <person name="Kyrpides N.C."/>
            <person name="Klenk H.P."/>
            <person name="Detter J.C."/>
        </authorList>
    </citation>
    <scope>NUCLEOTIDE SEQUENCE [LARGE SCALE GENOMIC DNA]</scope>
    <source>
        <strain evidence="9">ATCC BAA-1237 / DSM 17374 / SPN1</strain>
    </source>
</reference>
<dbReference type="InterPro" id="IPR051314">
    <property type="entry name" value="AAA_ATPase_RarA/MGS1/WRNIP1"/>
</dbReference>
<dbReference type="SUPFAM" id="SSF48019">
    <property type="entry name" value="post-AAA+ oligomerization domain-like"/>
    <property type="match status" value="1"/>
</dbReference>
<dbReference type="RefSeq" id="WP_013739412.1">
    <property type="nucleotide sequence ID" value="NC_015436.1"/>
</dbReference>
<dbReference type="CDD" id="cd00009">
    <property type="entry name" value="AAA"/>
    <property type="match status" value="1"/>
</dbReference>
<dbReference type="STRING" id="760011.Spico_0791"/>
<dbReference type="GO" id="GO:0016887">
    <property type="term" value="F:ATP hydrolysis activity"/>
    <property type="evidence" value="ECO:0007669"/>
    <property type="project" value="InterPro"/>
</dbReference>
<dbReference type="GO" id="GO:0003677">
    <property type="term" value="F:DNA binding"/>
    <property type="evidence" value="ECO:0007669"/>
    <property type="project" value="InterPro"/>
</dbReference>
<dbReference type="Pfam" id="PF16193">
    <property type="entry name" value="AAA_assoc_2"/>
    <property type="match status" value="1"/>
</dbReference>
<evidence type="ECO:0000313" key="8">
    <source>
        <dbReference type="EMBL" id="AEC02016.1"/>
    </source>
</evidence>
<evidence type="ECO:0000313" key="9">
    <source>
        <dbReference type="Proteomes" id="UP000007939"/>
    </source>
</evidence>
<dbReference type="GO" id="GO:0008047">
    <property type="term" value="F:enzyme activator activity"/>
    <property type="evidence" value="ECO:0007669"/>
    <property type="project" value="TreeGrafter"/>
</dbReference>
<dbReference type="FunFam" id="3.40.50.300:FF:000137">
    <property type="entry name" value="Replication-associated recombination protein A"/>
    <property type="match status" value="1"/>
</dbReference>
<dbReference type="PANTHER" id="PTHR13779:SF7">
    <property type="entry name" value="ATPASE WRNIP1"/>
    <property type="match status" value="1"/>
</dbReference>
<dbReference type="FunFam" id="1.20.272.10:FF:000001">
    <property type="entry name" value="Putative AAA family ATPase"/>
    <property type="match status" value="1"/>
</dbReference>
<dbReference type="Pfam" id="PF00004">
    <property type="entry name" value="AAA"/>
    <property type="match status" value="1"/>
</dbReference>
<dbReference type="Gene3D" id="1.10.8.60">
    <property type="match status" value="1"/>
</dbReference>
<dbReference type="eggNOG" id="COG2256">
    <property type="taxonomic scope" value="Bacteria"/>
</dbReference>
<keyword evidence="5" id="KW-0547">Nucleotide-binding</keyword>
<dbReference type="InterPro" id="IPR003593">
    <property type="entry name" value="AAA+_ATPase"/>
</dbReference>
<feature type="domain" description="AAA+ ATPase" evidence="7">
    <location>
        <begin position="50"/>
        <end position="167"/>
    </location>
</feature>
<dbReference type="GO" id="GO:0017116">
    <property type="term" value="F:single-stranded DNA helicase activity"/>
    <property type="evidence" value="ECO:0007669"/>
    <property type="project" value="TreeGrafter"/>
</dbReference>
<evidence type="ECO:0000256" key="4">
    <source>
        <dbReference type="ARBA" id="ARBA00022705"/>
    </source>
</evidence>
<accession>F4GHB7</accession>
<evidence type="ECO:0000256" key="3">
    <source>
        <dbReference type="ARBA" id="ARBA00020776"/>
    </source>
</evidence>
<sequence>MEDLFENQGIGSDAQPLAYRMRPRTLDEYIGQEHIVGPGRLLRRAIQADQLSSVIFYGPPGTGKTTLARVIANTTKSHFVTLNAVLSGVKELRYEIEQARERLSHWQQRTILFVDEVHRWNKSQQDALLPWVENGTFILIGATTENPYFEVNAALVSRSRIFQLVSLTDNDLLDIARQCLGDKDRGYGAYDVSFEAGALEHLIDVSNGDARSLLNALQLAVETTPAIWPPPPGTEIYISQQTTEESIQKKVVLYDKEGDYHFDIISAFIKSLRGSDPDAALYWLARMVRAGEDPRFIFRRMLISACEDIGLADPMAITIVEADAAAFDRIGLPEGRFHLTHAALYLATAPKSNSTMGFFDALKNVETESRAEVPTHLKDASRDAEGFGHGEGYLYPHAYRDHWVAQQYLPESLQGKIFYHPAETGYEARIRDTVLRHREAQMEAVTPDAFPEQLTWSPRDRKQEQWLYRTTTERGRMLSDIHVKLYAALDIRRHSRIMVLNAGHGLLLWEAVRKTPEGLVIASVRTAEQLAHLTHYAEGMEDLSRPRLFQCEPLDVFSRIDQDVKFEAIIGRNVLTRFSSQQELAARMLAVLAPDGVIALAETVPSEGSRLSDFMEVGSSAQDVLKEAEKHIYASNVDDIAGWNDADLPACFKQEGYVVDMDSDDFREERAITREDCFRWMEKTYLPALKEAGWKGSPDQLSTLVTDALADRHVQWRHHVVFLCVRHADTARLSPTAHSAVRSASRDKGTGAWKETLESVHGF</sequence>
<keyword evidence="9" id="KW-1185">Reference proteome</keyword>
<dbReference type="AlphaFoldDB" id="F4GHB7"/>
<dbReference type="HOGENOM" id="CLU_018046_0_1_12"/>
<proteinExistence type="inferred from homology"/>
<evidence type="ECO:0000256" key="2">
    <source>
        <dbReference type="ARBA" id="ARBA00008959"/>
    </source>
</evidence>
<dbReference type="SMART" id="SM00382">
    <property type="entry name" value="AAA"/>
    <property type="match status" value="1"/>
</dbReference>
<dbReference type="PANTHER" id="PTHR13779">
    <property type="entry name" value="WERNER HELICASE-INTERACTING PROTEIN 1 FAMILY MEMBER"/>
    <property type="match status" value="1"/>
</dbReference>
<evidence type="ECO:0000259" key="7">
    <source>
        <dbReference type="SMART" id="SM00382"/>
    </source>
</evidence>
<dbReference type="SUPFAM" id="SSF52540">
    <property type="entry name" value="P-loop containing nucleoside triphosphate hydrolases"/>
    <property type="match status" value="1"/>
</dbReference>
<dbReference type="InterPro" id="IPR008921">
    <property type="entry name" value="DNA_pol3_clamp-load_cplx_C"/>
</dbReference>
<keyword evidence="4" id="KW-0235">DNA replication</keyword>
<evidence type="ECO:0000256" key="1">
    <source>
        <dbReference type="ARBA" id="ARBA00002393"/>
    </source>
</evidence>
<dbReference type="InterPro" id="IPR003959">
    <property type="entry name" value="ATPase_AAA_core"/>
</dbReference>
<dbReference type="InterPro" id="IPR032423">
    <property type="entry name" value="AAA_assoc_2"/>
</dbReference>
<dbReference type="Gene3D" id="3.40.50.150">
    <property type="entry name" value="Vaccinia Virus protein VP39"/>
    <property type="match status" value="1"/>
</dbReference>
<dbReference type="InterPro" id="IPR029063">
    <property type="entry name" value="SAM-dependent_MTases_sf"/>
</dbReference>
<dbReference type="InterPro" id="IPR021886">
    <property type="entry name" value="MgsA_C"/>
</dbReference>
<dbReference type="InterPro" id="IPR027417">
    <property type="entry name" value="P-loop_NTPase"/>
</dbReference>
<reference evidence="9" key="1">
    <citation type="submission" date="2011-04" db="EMBL/GenBank/DDBJ databases">
        <title>The complete genome of Spirochaeta coccoides DSM 17374.</title>
        <authorList>
            <person name="Lucas S."/>
            <person name="Copeland A."/>
            <person name="Lapidus A."/>
            <person name="Bruce D."/>
            <person name="Goodwin L."/>
            <person name="Pitluck S."/>
            <person name="Peters L."/>
            <person name="Kyrpides N."/>
            <person name="Mavromatis K."/>
            <person name="Pagani I."/>
            <person name="Ivanova N."/>
            <person name="Ovchinnikova G."/>
            <person name="Lu M."/>
            <person name="Detter J.C."/>
            <person name="Tapia R."/>
            <person name="Han C."/>
            <person name="Land M."/>
            <person name="Hauser L."/>
            <person name="Markowitz V."/>
            <person name="Cheng J.-F."/>
            <person name="Hugenholtz P."/>
            <person name="Woyke T."/>
            <person name="Wu D."/>
            <person name="Spring S."/>
            <person name="Schroeder M."/>
            <person name="Brambilla E."/>
            <person name="Klenk H.-P."/>
            <person name="Eisen J.A."/>
        </authorList>
    </citation>
    <scope>NUCLEOTIDE SEQUENCE [LARGE SCALE GENOMIC DNA]</scope>
    <source>
        <strain evidence="9">ATCC BAA-1237 / DSM 17374 / SPN1</strain>
    </source>
</reference>
<dbReference type="GO" id="GO:0000731">
    <property type="term" value="P:DNA synthesis involved in DNA repair"/>
    <property type="evidence" value="ECO:0007669"/>
    <property type="project" value="TreeGrafter"/>
</dbReference>
<dbReference type="EMBL" id="CP002659">
    <property type="protein sequence ID" value="AEC02016.1"/>
    <property type="molecule type" value="Genomic_DNA"/>
</dbReference>
<dbReference type="Gene3D" id="1.20.272.10">
    <property type="match status" value="1"/>
</dbReference>
<comment type="function">
    <text evidence="1">DNA-dependent ATPase that plays important roles in cellular responses to stalled DNA replication processes.</text>
</comment>
<evidence type="ECO:0000256" key="6">
    <source>
        <dbReference type="ARBA" id="ARBA00022840"/>
    </source>
</evidence>
<keyword evidence="6" id="KW-0067">ATP-binding</keyword>
<evidence type="ECO:0000256" key="5">
    <source>
        <dbReference type="ARBA" id="ARBA00022741"/>
    </source>
</evidence>
<dbReference type="Proteomes" id="UP000007939">
    <property type="component" value="Chromosome"/>
</dbReference>
<name>F4GHB7_PARC1</name>
<dbReference type="GO" id="GO:0006261">
    <property type="term" value="P:DNA-templated DNA replication"/>
    <property type="evidence" value="ECO:0007669"/>
    <property type="project" value="TreeGrafter"/>
</dbReference>
<dbReference type="Gene3D" id="3.40.50.300">
    <property type="entry name" value="P-loop containing nucleotide triphosphate hydrolases"/>
    <property type="match status" value="1"/>
</dbReference>
<dbReference type="SUPFAM" id="SSF53335">
    <property type="entry name" value="S-adenosyl-L-methionine-dependent methyltransferases"/>
    <property type="match status" value="1"/>
</dbReference>
<dbReference type="Pfam" id="PF12002">
    <property type="entry name" value="MgsA_C"/>
    <property type="match status" value="1"/>
</dbReference>
<dbReference type="OrthoDB" id="9778364at2"/>